<sequence length="315" mass="33553">MATMAHPNTSHPLYVAGMAGNTNHTSPWGEDAHKRWLAALGPSSSRGPFTWQTSSQQQQRHPHPHQHDVPGPPGFSSSSGEQPSASSQDTPLPGATASHPYATHNSKDAHEAWLKAYQSVWGNSKVHAGGDFPSRHGPGGWSGPWSPAAAAAAAAGRHHHMSGGCPRWMGGLMPWTQGGETDKSFTPDIDVLESPGSYSVQASLPGAKKEDVKVSWDPSTYELRIEGVVSRPDQVEIGNDEAEEWEEGEGAEQSGLFTQRERQTGKFSRTVYLGSQVDGDKIEDGGLSAGMEDGVLRIAVPRQGGGKGVKEITIV</sequence>
<protein>
    <recommendedName>
        <fullName evidence="5">SHSP domain-containing protein</fullName>
    </recommendedName>
</protein>
<dbReference type="AlphaFoldDB" id="A0A9P7Q2I0"/>
<dbReference type="PANTHER" id="PTHR11527">
    <property type="entry name" value="HEAT-SHOCK PROTEIN 20 FAMILY MEMBER"/>
    <property type="match status" value="1"/>
</dbReference>
<feature type="domain" description="SHSP" evidence="5">
    <location>
        <begin position="180"/>
        <end position="315"/>
    </location>
</feature>
<dbReference type="Pfam" id="PF00011">
    <property type="entry name" value="HSP20"/>
    <property type="match status" value="1"/>
</dbReference>
<comment type="similarity">
    <text evidence="2 3">Belongs to the small heat shock protein (HSP20) family.</text>
</comment>
<name>A0A9P7Q2I0_9HYPO</name>
<dbReference type="EMBL" id="SRQM01000093">
    <property type="protein sequence ID" value="KAG6118811.1"/>
    <property type="molecule type" value="Genomic_DNA"/>
</dbReference>
<reference evidence="6 7" key="1">
    <citation type="journal article" date="2020" name="bioRxiv">
        <title>Whole genome comparisons of ergot fungi reveals the divergence and evolution of species within the genus Claviceps are the result of varying mechanisms driving genome evolution and host range expansion.</title>
        <authorList>
            <person name="Wyka S.A."/>
            <person name="Mondo S.J."/>
            <person name="Liu M."/>
            <person name="Dettman J."/>
            <person name="Nalam V."/>
            <person name="Broders K.D."/>
        </authorList>
    </citation>
    <scope>NUCLEOTIDE SEQUENCE [LARGE SCALE GENOMIC DNA]</scope>
    <source>
        <strain evidence="6 7">LM576</strain>
    </source>
</reference>
<dbReference type="Gene3D" id="2.60.40.790">
    <property type="match status" value="1"/>
</dbReference>
<dbReference type="CDD" id="cd06464">
    <property type="entry name" value="ACD_sHsps-like"/>
    <property type="match status" value="1"/>
</dbReference>
<gene>
    <name evidence="6" type="ORF">E4U13_008255</name>
</gene>
<dbReference type="SUPFAM" id="SSF49764">
    <property type="entry name" value="HSP20-like chaperones"/>
    <property type="match status" value="1"/>
</dbReference>
<evidence type="ECO:0000259" key="5">
    <source>
        <dbReference type="PROSITE" id="PS01031"/>
    </source>
</evidence>
<dbReference type="InterPro" id="IPR008978">
    <property type="entry name" value="HSP20-like_chaperone"/>
</dbReference>
<accession>A0A9P7Q2I0</accession>
<dbReference type="PROSITE" id="PS01031">
    <property type="entry name" value="SHSP"/>
    <property type="match status" value="1"/>
</dbReference>
<dbReference type="Proteomes" id="UP000732380">
    <property type="component" value="Unassembled WGS sequence"/>
</dbReference>
<comment type="caution">
    <text evidence="6">The sequence shown here is derived from an EMBL/GenBank/DDBJ whole genome shotgun (WGS) entry which is preliminary data.</text>
</comment>
<proteinExistence type="inferred from homology"/>
<evidence type="ECO:0000256" key="3">
    <source>
        <dbReference type="RuleBase" id="RU003616"/>
    </source>
</evidence>
<keyword evidence="7" id="KW-1185">Reference proteome</keyword>
<evidence type="ECO:0000256" key="2">
    <source>
        <dbReference type="PROSITE-ProRule" id="PRU00285"/>
    </source>
</evidence>
<evidence type="ECO:0000256" key="1">
    <source>
        <dbReference type="ARBA" id="ARBA00023016"/>
    </source>
</evidence>
<dbReference type="InterPro" id="IPR031107">
    <property type="entry name" value="Small_HSP"/>
</dbReference>
<evidence type="ECO:0000313" key="7">
    <source>
        <dbReference type="Proteomes" id="UP000732380"/>
    </source>
</evidence>
<organism evidence="6 7">
    <name type="scientific">Claviceps humidiphila</name>
    <dbReference type="NCBI Taxonomy" id="1294629"/>
    <lineage>
        <taxon>Eukaryota</taxon>
        <taxon>Fungi</taxon>
        <taxon>Dikarya</taxon>
        <taxon>Ascomycota</taxon>
        <taxon>Pezizomycotina</taxon>
        <taxon>Sordariomycetes</taxon>
        <taxon>Hypocreomycetidae</taxon>
        <taxon>Hypocreales</taxon>
        <taxon>Clavicipitaceae</taxon>
        <taxon>Claviceps</taxon>
    </lineage>
</organism>
<feature type="region of interest" description="Disordered" evidence="4">
    <location>
        <begin position="18"/>
        <end position="103"/>
    </location>
</feature>
<evidence type="ECO:0000256" key="4">
    <source>
        <dbReference type="SAM" id="MobiDB-lite"/>
    </source>
</evidence>
<feature type="compositionally biased region" description="Polar residues" evidence="4">
    <location>
        <begin position="42"/>
        <end position="55"/>
    </location>
</feature>
<dbReference type="InterPro" id="IPR002068">
    <property type="entry name" value="A-crystallin/Hsp20_dom"/>
</dbReference>
<feature type="compositionally biased region" description="Low complexity" evidence="4">
    <location>
        <begin position="74"/>
        <end position="87"/>
    </location>
</feature>
<keyword evidence="1" id="KW-0346">Stress response</keyword>
<evidence type="ECO:0000313" key="6">
    <source>
        <dbReference type="EMBL" id="KAG6118811.1"/>
    </source>
</evidence>